<dbReference type="Pfam" id="PF00530">
    <property type="entry name" value="SRCR"/>
    <property type="match status" value="1"/>
</dbReference>
<feature type="region of interest" description="Disordered" evidence="2">
    <location>
        <begin position="29"/>
        <end position="72"/>
    </location>
</feature>
<dbReference type="InterPro" id="IPR001190">
    <property type="entry name" value="SRCR"/>
</dbReference>
<comment type="caution">
    <text evidence="5">The sequence shown here is derived from an EMBL/GenBank/DDBJ whole genome shotgun (WGS) entry which is preliminary data.</text>
</comment>
<sequence>MVTPRGAFAGTTLVLVLTLLKATTAQFLFSPPDSSSDDLSPLSPRFSPPDYESPPPDDGPPPEYEPRDAPPPPLLLRVRLVDSAGNPSDGLSGIMQLSSFHLSAWGAFCVNAHAIQKNANKYDVMAKLVCRQLGMPQRYASLVPSSKLNLGSLPPMPSVALVATPSAPCDNYWGALSVTDCEGVMLQPTQLPCSSLQLEEGEDLEPAAVICAGAMPPSPPSPPPRAPPLHLTTRIIDAKTGQALPGLTSGRLQVLLPVFDEWGDEVWGTVCRADRELSTALAQYACLQAGHAGWEAASFFTPSTRYPMPSSVPTALVAARKCSVVGSGAQLSLDCAILVGERINAELLLSGSGLDEQTRWELIALLDTCDPLTDQHQLDAFVECPVLEPPNTPYPSLPPSPPQVIYNHSVGLLGREVLPDIYDIIFGVLRGESVVTGTVCSRRDDANGYFSYPTKNTLCNLITSGKRPYGSIAPASLDIDFPFLDSPEYRRTRPVLLDTFECEDGVGDDTSAPLSDLNYCKVRFARPGQSLYRKCWNSGWASSLLVCSDKAYNMDPEVVGIRLAGGPSPSFGRVEVLLRNDLQYGWGTVCDDGSFTATYAQAVCRDLGLEWVGAEVYSSSVLPASESEMPVLMTDIRCDINVFQYGEEEEDHPPLSFVRDCTRDPDFLLQDCPADQHVVVHCRGDGDSGMPLAPPPYPPSPPPPYGGYYGSLPQPPPYYPHLPPPPAPPAPPSPCRGHYGGYYGGYYDGYGCYGGYGGGGGDGGY</sequence>
<evidence type="ECO:0000256" key="3">
    <source>
        <dbReference type="SAM" id="SignalP"/>
    </source>
</evidence>
<dbReference type="InterPro" id="IPR036772">
    <property type="entry name" value="SRCR-like_dom_sf"/>
</dbReference>
<keyword evidence="3" id="KW-0732">Signal</keyword>
<dbReference type="SMART" id="SM00202">
    <property type="entry name" value="SR"/>
    <property type="match status" value="1"/>
</dbReference>
<evidence type="ECO:0000259" key="4">
    <source>
        <dbReference type="PROSITE" id="PS50287"/>
    </source>
</evidence>
<dbReference type="PANTHER" id="PTHR48071">
    <property type="entry name" value="SRCR DOMAIN-CONTAINING PROTEIN"/>
    <property type="match status" value="1"/>
</dbReference>
<feature type="signal peptide" evidence="3">
    <location>
        <begin position="1"/>
        <end position="25"/>
    </location>
</feature>
<evidence type="ECO:0000313" key="6">
    <source>
        <dbReference type="Proteomes" id="UP001165090"/>
    </source>
</evidence>
<accession>A0ABQ5S3J7</accession>
<dbReference type="EMBL" id="BSDZ01000017">
    <property type="protein sequence ID" value="GLI64179.1"/>
    <property type="molecule type" value="Genomic_DNA"/>
</dbReference>
<proteinExistence type="predicted"/>
<reference evidence="5 6" key="1">
    <citation type="journal article" date="2023" name="IScience">
        <title>Expanded male sex-determining region conserved during the evolution of homothallism in the green alga Volvox.</title>
        <authorList>
            <person name="Yamamoto K."/>
            <person name="Matsuzaki R."/>
            <person name="Mahakham W."/>
            <person name="Heman W."/>
            <person name="Sekimoto H."/>
            <person name="Kawachi M."/>
            <person name="Minakuchi Y."/>
            <person name="Toyoda A."/>
            <person name="Nozaki H."/>
        </authorList>
    </citation>
    <scope>NUCLEOTIDE SEQUENCE [LARGE SCALE GENOMIC DNA]</scope>
    <source>
        <strain evidence="5 6">NIES-4468</strain>
    </source>
</reference>
<evidence type="ECO:0000256" key="1">
    <source>
        <dbReference type="ARBA" id="ARBA00023157"/>
    </source>
</evidence>
<keyword evidence="6" id="KW-1185">Reference proteome</keyword>
<feature type="domain" description="SRCR" evidence="4">
    <location>
        <begin position="233"/>
        <end position="385"/>
    </location>
</feature>
<feature type="domain" description="SRCR" evidence="4">
    <location>
        <begin position="78"/>
        <end position="212"/>
    </location>
</feature>
<feature type="domain" description="SRCR" evidence="4">
    <location>
        <begin position="561"/>
        <end position="683"/>
    </location>
</feature>
<gene>
    <name evidence="5" type="ORF">VaNZ11_007370</name>
</gene>
<dbReference type="PRINTS" id="PR00258">
    <property type="entry name" value="SPERACTRCPTR"/>
</dbReference>
<evidence type="ECO:0000313" key="5">
    <source>
        <dbReference type="EMBL" id="GLI64179.1"/>
    </source>
</evidence>
<dbReference type="Proteomes" id="UP001165090">
    <property type="component" value="Unassembled WGS sequence"/>
</dbReference>
<name>A0ABQ5S3J7_9CHLO</name>
<organism evidence="5 6">
    <name type="scientific">Volvox africanus</name>
    <dbReference type="NCBI Taxonomy" id="51714"/>
    <lineage>
        <taxon>Eukaryota</taxon>
        <taxon>Viridiplantae</taxon>
        <taxon>Chlorophyta</taxon>
        <taxon>core chlorophytes</taxon>
        <taxon>Chlorophyceae</taxon>
        <taxon>CS clade</taxon>
        <taxon>Chlamydomonadales</taxon>
        <taxon>Volvocaceae</taxon>
        <taxon>Volvox</taxon>
    </lineage>
</organism>
<dbReference type="PANTHER" id="PTHR48071:SF18">
    <property type="entry name" value="DELETED IN MALIGNANT BRAIN TUMORS 1 PROTEIN-RELATED"/>
    <property type="match status" value="1"/>
</dbReference>
<protein>
    <recommendedName>
        <fullName evidence="4">SRCR domain-containing protein</fullName>
    </recommendedName>
</protein>
<dbReference type="PROSITE" id="PS50287">
    <property type="entry name" value="SRCR_2"/>
    <property type="match status" value="3"/>
</dbReference>
<dbReference type="Gene3D" id="3.10.250.10">
    <property type="entry name" value="SRCR-like domain"/>
    <property type="match status" value="1"/>
</dbReference>
<keyword evidence="1" id="KW-1015">Disulfide bond</keyword>
<feature type="chain" id="PRO_5046380271" description="SRCR domain-containing protein" evidence="3">
    <location>
        <begin position="26"/>
        <end position="765"/>
    </location>
</feature>
<dbReference type="SUPFAM" id="SSF56487">
    <property type="entry name" value="SRCR-like"/>
    <property type="match status" value="1"/>
</dbReference>
<evidence type="ECO:0000256" key="2">
    <source>
        <dbReference type="SAM" id="MobiDB-lite"/>
    </source>
</evidence>
<feature type="compositionally biased region" description="Pro residues" evidence="2">
    <location>
        <begin position="51"/>
        <end position="72"/>
    </location>
</feature>
<feature type="compositionally biased region" description="Low complexity" evidence="2">
    <location>
        <begin position="29"/>
        <end position="50"/>
    </location>
</feature>